<proteinExistence type="predicted"/>
<gene>
    <name evidence="1" type="ORF">K1T71_013108</name>
</gene>
<keyword evidence="2" id="KW-1185">Reference proteome</keyword>
<dbReference type="EMBL" id="CM034410">
    <property type="protein sequence ID" value="KAJ0171558.1"/>
    <property type="molecule type" value="Genomic_DNA"/>
</dbReference>
<evidence type="ECO:0000313" key="2">
    <source>
        <dbReference type="Proteomes" id="UP000824533"/>
    </source>
</evidence>
<protein>
    <submittedName>
        <fullName evidence="1">Uncharacterized protein</fullName>
    </submittedName>
</protein>
<evidence type="ECO:0000313" key="1">
    <source>
        <dbReference type="EMBL" id="KAJ0171558.1"/>
    </source>
</evidence>
<name>A0ACC1CIZ4_9NEOP</name>
<organism evidence="1 2">
    <name type="scientific">Dendrolimus kikuchii</name>
    <dbReference type="NCBI Taxonomy" id="765133"/>
    <lineage>
        <taxon>Eukaryota</taxon>
        <taxon>Metazoa</taxon>
        <taxon>Ecdysozoa</taxon>
        <taxon>Arthropoda</taxon>
        <taxon>Hexapoda</taxon>
        <taxon>Insecta</taxon>
        <taxon>Pterygota</taxon>
        <taxon>Neoptera</taxon>
        <taxon>Endopterygota</taxon>
        <taxon>Lepidoptera</taxon>
        <taxon>Glossata</taxon>
        <taxon>Ditrysia</taxon>
        <taxon>Bombycoidea</taxon>
        <taxon>Lasiocampidae</taxon>
        <taxon>Dendrolimus</taxon>
    </lineage>
</organism>
<comment type="caution">
    <text evidence="1">The sequence shown here is derived from an EMBL/GenBank/DDBJ whole genome shotgun (WGS) entry which is preliminary data.</text>
</comment>
<accession>A0ACC1CIZ4</accession>
<sequence length="2334" mass="260410">MELTPKRYGRLPKQHTTQTSPHKLTFSGNFTEEQRLFDITEPRRNNMRQNILEEVMKKTSQRMGQGDENDDNTMYEDPKDVIGEKPSQPPRKRNIQAIAVSSPRQSKEKKSLLKEQKKKLTKKYESLITTLMDRCEENIVLITEKDNYITKLKEKLKSVLEYNKLFAEENDQIRNQYATLVKYVEECKEVIKDERERNLVLETRNKELEEKMKKYEVPDRDHCEQSTAIPLVEVCMSCSSRQIIFNQAREQNSRLQKDMQALKDVLYRLNIQLSRYQEKLRSNIQTLNTDGKSDVYKPSDKYDALDSLIAASLGYKESGNTEDGQANKSAPEDQLQTSRTVDLSGLLSAQALAPLFDAYQENLQEKDNLIQDYEKQFENINKKSKLIVSENKILTEKVKSLEDELVGVRQSYKKAVVEKETSDIEKATLVERAEKAEMKLKEVYELYEDKMAAMMRDYETVHREYFTVKSALEASEGKVAQLDVLRARTVPADLHERRLDHCKRLIMYLESFITLLLLIKTAPAQDANCDFLQNVQVGVTYTFTSPQYPNNYPAGIQCRWTGVCPSGYNCRINCPNIDLPESSSCSLDRLLISRSGDPQLNGADVYCGRGSITAVSTGQQITVGLITARNTTGGRFVCQLTAQPVTPPTNCQCGTRKQNRIVNGEETGVNEFPMMAGLVDVGKRQIKCGAAIISSRYVMTAAHCLTTQQPNNTMVLVGEHNVTTGSDTPAAKGYKAIRFITHPKYTDSNYDYDIGLVEVADPIQFSDRVGVVCLPFKYITTNFTGAKVIVLGWGTLFPGGPTSNVLRKVTLDVISDAQCRTMVPNLTSRQICTLTPGKDACQDDSGGPVLYSDPITGRLFSVGIMMNLENIVTLLFNTALSQNGTCGFSQNVQVGVTYTITSPQYPSKYPPGTQCRWTGVCPPGYNCRIYCPDIDLPQSASCSLDQLLVSRSGDTQLNGADAYCGRGNLTAISTGQRITLGLKTANNTTGGRFLCQLSAQLATLPTNCQCGSRRQNRIVGGQETGINEFPMMAGLVDTHTSQITCGAMIISKRYVLTAASCLISQQPNDIAVVVGEHNITTGSESSATGVYRAKRLITHPQFTESNYDYDIGLVEVADPIQFSDRVGVVCLPFKYITTNFTGAKVIVLGWGTLFSGGPTSDVLQKVTLDVISDAQCRTTMPNLTRRQVCSYTPGKDACQFDAGGPALYTDPTTGRLFNVGIRGSYVIVKMPKRISFHVVYATSEDSLYPACELNSQGPAARGWRSVGPPPHELLLRLSCVTSVHKLQLLAHHQLIPACVEVLVSGGLVSEGAATPCGATYTSVGRVTLARPTPQARTRELRSAALPEPTVARFVKLRLSAPHPPAKENDQVALMAVNVLGEEVEEDKSNPILKSEPTYSPYDDLAFVMYVDTEIADLVRALDEKKKTAVCDERFEYARRLKSAGSALAAAGIRIGRWRLRKRTAAARDDFELATRMRDRIADALGALKEDPQLCRLFEEDGPDTRNDSSMPQEYDFSHHLSPSVAAGSLSLDIPSPVPPIDHAPEPEEYINGDHDEEENLHESPIPPHQEEVQQLLPQPPVQSQEEKAREELLKKEEEELRRETDSPRRSVTPNAANGSLIRRRNKSAGPRSTFEAYEERLLPALRHSQTNEYLRETREEECSGGSATSHSRVPHKLNERERKQAALPILIFGYPFVEKFYSKNYLDKEEGLARLRAELTSPTNGSTKTSPNKTARAAATLLQRALRDKVFSVYVQANEVVRVLFQEFVPERVCAAEVGRCIEKLLPELLRACGDPAPRVHSTAQHTVLTVADCPQVRSLHVIPQQLVRPVAASMHPRLALSRLQMLEQLILSHGISTDKNSGLTVRRLAECGAAGAQHAAGSVRAAAERILLAAYARSPRVVRAQLPPDDAVTRRNLIYRHLFQQFDRIDMQKMLNQAPTEEQLLTDQSEQHDTASITPSARTSTGISNSMTSSYSLKTSISGTTLAPSSLSGSYTTKTNKSSLKKSPTKRYTPSKTVKDFNNYPGYNKLRLDSAVSPKHSPRSTASATDKVHFQEGQNQTEVVYRRTNRNTENRHSMIHYDHDITKPQLKERPVTVYEPLHLDYRDSPTLGSPKSKNDVRSMDSLPMDSPQMSRNELRRDSDNRSLDSPKVKAEYFREGVLESPKLVAGIRNMHLDDHSQMDESGYYSPGRRQQLANNEQYDGYDGAGMDCGDQLPETMSLHTTCTWCGRRVRADTLEAHYWRRCVLLARCPHCRVALEARVLHVHLLGFSTALRYGVLQKGCHKISSRLAAALGMDEWKCPYCFTNVLARDLPWQRHLMQCPRNPRLTQSS</sequence>
<reference evidence="1 2" key="1">
    <citation type="journal article" date="2021" name="Front. Genet.">
        <title>Chromosome-Level Genome Assembly Reveals Significant Gene Expansion in the Toll and IMD Signaling Pathways of Dendrolimus kikuchii.</title>
        <authorList>
            <person name="Zhou J."/>
            <person name="Wu P."/>
            <person name="Xiong Z."/>
            <person name="Liu N."/>
            <person name="Zhao N."/>
            <person name="Ji M."/>
            <person name="Qiu Y."/>
            <person name="Yang B."/>
        </authorList>
    </citation>
    <scope>NUCLEOTIDE SEQUENCE [LARGE SCALE GENOMIC DNA]</scope>
    <source>
        <strain evidence="1">Ann1</strain>
    </source>
</reference>
<dbReference type="Proteomes" id="UP000824533">
    <property type="component" value="Linkage Group LG24"/>
</dbReference>